<dbReference type="RefSeq" id="WP_057817316.1">
    <property type="nucleotide sequence ID" value="NZ_AZEC01000001.1"/>
</dbReference>
<evidence type="ECO:0000313" key="3">
    <source>
        <dbReference type="Proteomes" id="UP000051330"/>
    </source>
</evidence>
<name>A0A0R1N9Y7_9LACO</name>
<comment type="caution">
    <text evidence="2">The sequence shown here is derived from an EMBL/GenBank/DDBJ whole genome shotgun (WGS) entry which is preliminary data.</text>
</comment>
<protein>
    <recommendedName>
        <fullName evidence="1">DUF1828 domain-containing protein</fullName>
    </recommendedName>
</protein>
<evidence type="ECO:0000313" key="2">
    <source>
        <dbReference type="EMBL" id="KRL14530.1"/>
    </source>
</evidence>
<keyword evidence="3" id="KW-1185">Reference proteome</keyword>
<reference evidence="2 3" key="1">
    <citation type="journal article" date="2015" name="Genome Announc.">
        <title>Expanding the biotechnology potential of lactobacilli through comparative genomics of 213 strains and associated genera.</title>
        <authorList>
            <person name="Sun Z."/>
            <person name="Harris H.M."/>
            <person name="McCann A."/>
            <person name="Guo C."/>
            <person name="Argimon S."/>
            <person name="Zhang W."/>
            <person name="Yang X."/>
            <person name="Jeffery I.B."/>
            <person name="Cooney J.C."/>
            <person name="Kagawa T.F."/>
            <person name="Liu W."/>
            <person name="Song Y."/>
            <person name="Salvetti E."/>
            <person name="Wrobel A."/>
            <person name="Rasinkangas P."/>
            <person name="Parkhill J."/>
            <person name="Rea M.C."/>
            <person name="O'Sullivan O."/>
            <person name="Ritari J."/>
            <person name="Douillard F.P."/>
            <person name="Paul Ross R."/>
            <person name="Yang R."/>
            <person name="Briner A.E."/>
            <person name="Felis G.E."/>
            <person name="de Vos W.M."/>
            <person name="Barrangou R."/>
            <person name="Klaenhammer T.R."/>
            <person name="Caufield P.W."/>
            <person name="Cui Y."/>
            <person name="Zhang H."/>
            <person name="O'Toole P.W."/>
        </authorList>
    </citation>
    <scope>NUCLEOTIDE SEQUENCE [LARGE SCALE GENOMIC DNA]</scope>
    <source>
        <strain evidence="2 3">DSM 12744</strain>
    </source>
</reference>
<dbReference type="InterPro" id="IPR014960">
    <property type="entry name" value="DUF1828"/>
</dbReference>
<organism evidence="2 3">
    <name type="scientific">Schleiferilactobacillus perolens DSM 12744</name>
    <dbReference type="NCBI Taxonomy" id="1423792"/>
    <lineage>
        <taxon>Bacteria</taxon>
        <taxon>Bacillati</taxon>
        <taxon>Bacillota</taxon>
        <taxon>Bacilli</taxon>
        <taxon>Lactobacillales</taxon>
        <taxon>Lactobacillaceae</taxon>
        <taxon>Schleiferilactobacillus</taxon>
    </lineage>
</organism>
<evidence type="ECO:0000259" key="1">
    <source>
        <dbReference type="Pfam" id="PF08861"/>
    </source>
</evidence>
<gene>
    <name evidence="2" type="ORF">FD09_GL000178</name>
</gene>
<dbReference type="OrthoDB" id="1321863at2"/>
<sequence length="120" mass="13772">MGLENEEWIPDPYYRDRSAHIDEITTPFTDPLGDNIRFFVVPLTNGQIYLTDDGNTILDLTMQHPEYDYHELAQHYQNIASQHQLFLSADGVLGIVGTNKQVALLAGKMIQVIRKINELW</sequence>
<dbReference type="Pfam" id="PF08861">
    <property type="entry name" value="DUF1828"/>
    <property type="match status" value="1"/>
</dbReference>
<dbReference type="PATRIC" id="fig|1423792.3.peg.182"/>
<accession>A0A0R1N9Y7</accession>
<feature type="domain" description="DUF1828" evidence="1">
    <location>
        <begin position="26"/>
        <end position="116"/>
    </location>
</feature>
<proteinExistence type="predicted"/>
<dbReference type="EMBL" id="AZEC01000001">
    <property type="protein sequence ID" value="KRL14530.1"/>
    <property type="molecule type" value="Genomic_DNA"/>
</dbReference>
<dbReference type="AlphaFoldDB" id="A0A0R1N9Y7"/>
<dbReference type="Proteomes" id="UP000051330">
    <property type="component" value="Unassembled WGS sequence"/>
</dbReference>